<evidence type="ECO:0000256" key="4">
    <source>
        <dbReference type="ARBA" id="ARBA00022989"/>
    </source>
</evidence>
<evidence type="ECO:0000313" key="9">
    <source>
        <dbReference type="Proteomes" id="UP001156903"/>
    </source>
</evidence>
<organism evidence="8 9">
    <name type="scientific">Hydrogenophaga electricum</name>
    <dbReference type="NCBI Taxonomy" id="1230953"/>
    <lineage>
        <taxon>Bacteria</taxon>
        <taxon>Pseudomonadati</taxon>
        <taxon>Pseudomonadota</taxon>
        <taxon>Betaproteobacteria</taxon>
        <taxon>Burkholderiales</taxon>
        <taxon>Comamonadaceae</taxon>
        <taxon>Hydrogenophaga</taxon>
    </lineage>
</organism>
<dbReference type="EMBL" id="BSPB01000002">
    <property type="protein sequence ID" value="GLS12961.1"/>
    <property type="molecule type" value="Genomic_DNA"/>
</dbReference>
<name>A0ABQ6BYC7_9BURK</name>
<keyword evidence="7" id="KW-0732">Signal</keyword>
<feature type="transmembrane region" description="Helical" evidence="6">
    <location>
        <begin position="498"/>
        <end position="518"/>
    </location>
</feature>
<gene>
    <name evidence="8" type="ORF">GCM10007935_03890</name>
</gene>
<evidence type="ECO:0000256" key="5">
    <source>
        <dbReference type="ARBA" id="ARBA00023136"/>
    </source>
</evidence>
<comment type="subcellular location">
    <subcellularLocation>
        <location evidence="1">Membrane</location>
        <topology evidence="1">Multi-pass membrane protein</topology>
    </subcellularLocation>
</comment>
<dbReference type="PANTHER" id="PTHR31632:SF2">
    <property type="entry name" value="PLASMA MEMBRANE IRON PERMEASE"/>
    <property type="match status" value="1"/>
</dbReference>
<evidence type="ECO:0000256" key="7">
    <source>
        <dbReference type="SAM" id="SignalP"/>
    </source>
</evidence>
<reference evidence="9" key="1">
    <citation type="journal article" date="2019" name="Int. J. Syst. Evol. Microbiol.">
        <title>The Global Catalogue of Microorganisms (GCM) 10K type strain sequencing project: providing services to taxonomists for standard genome sequencing and annotation.</title>
        <authorList>
            <consortium name="The Broad Institute Genomics Platform"/>
            <consortium name="The Broad Institute Genome Sequencing Center for Infectious Disease"/>
            <person name="Wu L."/>
            <person name="Ma J."/>
        </authorList>
    </citation>
    <scope>NUCLEOTIDE SEQUENCE [LARGE SCALE GENOMIC DNA]</scope>
    <source>
        <strain evidence="9">NBRC 109341</strain>
    </source>
</reference>
<evidence type="ECO:0000256" key="6">
    <source>
        <dbReference type="SAM" id="Phobius"/>
    </source>
</evidence>
<feature type="transmembrane region" description="Helical" evidence="6">
    <location>
        <begin position="425"/>
        <end position="443"/>
    </location>
</feature>
<evidence type="ECO:0000256" key="2">
    <source>
        <dbReference type="ARBA" id="ARBA00008333"/>
    </source>
</evidence>
<keyword evidence="9" id="KW-1185">Reference proteome</keyword>
<feature type="transmembrane region" description="Helical" evidence="6">
    <location>
        <begin position="465"/>
        <end position="486"/>
    </location>
</feature>
<dbReference type="InterPro" id="IPR004923">
    <property type="entry name" value="FTR1/Fip1/EfeU"/>
</dbReference>
<feature type="chain" id="PRO_5046456619" evidence="7">
    <location>
        <begin position="24"/>
        <end position="586"/>
    </location>
</feature>
<keyword evidence="4 6" id="KW-1133">Transmembrane helix</keyword>
<proteinExistence type="inferred from homology"/>
<feature type="signal peptide" evidence="7">
    <location>
        <begin position="1"/>
        <end position="23"/>
    </location>
</feature>
<protein>
    <submittedName>
        <fullName evidence="8">Permease</fullName>
    </submittedName>
</protein>
<keyword evidence="5 6" id="KW-0472">Membrane</keyword>
<feature type="transmembrane region" description="Helical" evidence="6">
    <location>
        <begin position="351"/>
        <end position="374"/>
    </location>
</feature>
<dbReference type="Pfam" id="PF03239">
    <property type="entry name" value="FTR1"/>
    <property type="match status" value="1"/>
</dbReference>
<dbReference type="RefSeq" id="WP_284306449.1">
    <property type="nucleotide sequence ID" value="NZ_BSPB01000002.1"/>
</dbReference>
<dbReference type="Proteomes" id="UP001156903">
    <property type="component" value="Unassembled WGS sequence"/>
</dbReference>
<keyword evidence="3 6" id="KW-0812">Transmembrane</keyword>
<sequence length="586" mass="63767">MLRLLAAAWLALAMLMAAPLAQAQDTASRLPVNHLFVTLSDAMGAAKKGDAPTASAELLRLREDFNRLDARNSEKGQVLSQRLEEAIAQPAPPQLAALSSALLAFEQEQNPVDYTAKRAEFKRRITPALQQLAQSIAGAGAGDAPALRAAYQRFNGVWLGSERVVRNTSMGHYGAIETALALMRVAIETEPLNLEKVRHQAGQLQQAIDSYHSGQAMAVSQERFTLTDGVRLLREGLSDFEAGRLPEGQDKLTRFIEIWPVIEGEVSTRAPDLYRRVESQVPVVLAHAAQPAQQQQLQALIDELAQIDPQARYTAIDAMLILLREGLEALLIVMALVSALNVARQDAGKKWIYGGVLAGLVASVLGAVALQRLFPVATAGSNREMIEGVVGVFTVLMMLMVGAWLHSKSSLQAWNRYIQRHMGRALTTGSLVSLFGLSFLSVFREGAETILFYAGILPKISAQDFLSGILMAVALLALIAVVLFRTSYRLPIARMFKVLTWVIYALGFKILGVSLHALQLTGHLRMTSLQAPWLESPALGLYPTRETLLAQAVYIVVIVAIQVVISRSHTHHPAGAASRPQQKPVA</sequence>
<comment type="similarity">
    <text evidence="2">Belongs to the oxidase-dependent Fe transporter (OFeT) (TC 9.A.10.1) family.</text>
</comment>
<evidence type="ECO:0000256" key="1">
    <source>
        <dbReference type="ARBA" id="ARBA00004141"/>
    </source>
</evidence>
<feature type="transmembrane region" description="Helical" evidence="6">
    <location>
        <begin position="548"/>
        <end position="565"/>
    </location>
</feature>
<feature type="transmembrane region" description="Helical" evidence="6">
    <location>
        <begin position="386"/>
        <end position="405"/>
    </location>
</feature>
<dbReference type="PANTHER" id="PTHR31632">
    <property type="entry name" value="IRON TRANSPORTER FTH1"/>
    <property type="match status" value="1"/>
</dbReference>
<comment type="caution">
    <text evidence="8">The sequence shown here is derived from an EMBL/GenBank/DDBJ whole genome shotgun (WGS) entry which is preliminary data.</text>
</comment>
<evidence type="ECO:0000256" key="3">
    <source>
        <dbReference type="ARBA" id="ARBA00022692"/>
    </source>
</evidence>
<accession>A0ABQ6BYC7</accession>
<feature type="transmembrane region" description="Helical" evidence="6">
    <location>
        <begin position="318"/>
        <end position="339"/>
    </location>
</feature>
<evidence type="ECO:0000313" key="8">
    <source>
        <dbReference type="EMBL" id="GLS12961.1"/>
    </source>
</evidence>